<dbReference type="InterPro" id="IPR006108">
    <property type="entry name" value="3HC_DH_C"/>
</dbReference>
<dbReference type="InterPro" id="IPR013328">
    <property type="entry name" value="6PGD_dom2"/>
</dbReference>
<protein>
    <submittedName>
        <fullName evidence="6">3-hydroxybutyryl-CoA dehydrogenase</fullName>
        <ecNumber evidence="6">1.1.1.157</ecNumber>
    </submittedName>
</protein>
<keyword evidence="3 6" id="KW-0560">Oxidoreductase</keyword>
<evidence type="ECO:0000313" key="6">
    <source>
        <dbReference type="EMBL" id="MBP2436791.1"/>
    </source>
</evidence>
<dbReference type="InterPro" id="IPR036291">
    <property type="entry name" value="NAD(P)-bd_dom_sf"/>
</dbReference>
<dbReference type="InterPro" id="IPR008927">
    <property type="entry name" value="6-PGluconate_DH-like_C_sf"/>
</dbReference>
<reference evidence="6 7" key="1">
    <citation type="submission" date="2021-03" db="EMBL/GenBank/DDBJ databases">
        <title>Sequencing the genomes of 1000 actinobacteria strains.</title>
        <authorList>
            <person name="Klenk H.-P."/>
        </authorList>
    </citation>
    <scope>NUCLEOTIDE SEQUENCE [LARGE SCALE GENOMIC DNA]</scope>
    <source>
        <strain evidence="6 7">DSM 24221</strain>
    </source>
</reference>
<name>A0ABS4ZHN7_9MICO</name>
<dbReference type="RefSeq" id="WP_165135518.1">
    <property type="nucleotide sequence ID" value="NZ_CP049253.1"/>
</dbReference>
<proteinExistence type="inferred from homology"/>
<dbReference type="PANTHER" id="PTHR48075:SF5">
    <property type="entry name" value="3-HYDROXYBUTYRYL-COA DEHYDROGENASE"/>
    <property type="match status" value="1"/>
</dbReference>
<organism evidence="6 7">
    <name type="scientific">Microbacterium amylolyticum</name>
    <dbReference type="NCBI Taxonomy" id="936337"/>
    <lineage>
        <taxon>Bacteria</taxon>
        <taxon>Bacillati</taxon>
        <taxon>Actinomycetota</taxon>
        <taxon>Actinomycetes</taxon>
        <taxon>Micrococcales</taxon>
        <taxon>Microbacteriaceae</taxon>
        <taxon>Microbacterium</taxon>
    </lineage>
</organism>
<evidence type="ECO:0000256" key="1">
    <source>
        <dbReference type="ARBA" id="ARBA00005086"/>
    </source>
</evidence>
<dbReference type="SUPFAM" id="SSF51735">
    <property type="entry name" value="NAD(P)-binding Rossmann-fold domains"/>
    <property type="match status" value="1"/>
</dbReference>
<keyword evidence="7" id="KW-1185">Reference proteome</keyword>
<dbReference type="Gene3D" id="3.40.50.720">
    <property type="entry name" value="NAD(P)-binding Rossmann-like Domain"/>
    <property type="match status" value="1"/>
</dbReference>
<evidence type="ECO:0000259" key="5">
    <source>
        <dbReference type="Pfam" id="PF02737"/>
    </source>
</evidence>
<dbReference type="GO" id="GO:0008691">
    <property type="term" value="F:3-hydroxybutyryl-CoA dehydrogenase activity"/>
    <property type="evidence" value="ECO:0007669"/>
    <property type="project" value="UniProtKB-EC"/>
</dbReference>
<dbReference type="Gene3D" id="1.10.1040.10">
    <property type="entry name" value="N-(1-d-carboxylethyl)-l-norvaline Dehydrogenase, domain 2"/>
    <property type="match status" value="1"/>
</dbReference>
<gene>
    <name evidence="6" type="ORF">JOF34_001377</name>
</gene>
<dbReference type="PANTHER" id="PTHR48075">
    <property type="entry name" value="3-HYDROXYACYL-COA DEHYDROGENASE FAMILY PROTEIN"/>
    <property type="match status" value="1"/>
</dbReference>
<sequence>MQHEPSASTHVAVIGIGEMGLGIALLLASSGHEVIAFEKDPVRRAALPHEFKRQLRRQRMLAGESGVPQADLIGRIRVPDEVEAVRDADWIIDCIVENEDAKIALADALSDIVRPDAVIAVNTSCVPITRLAARATDPTRVIGMHFMNPVASIDAVEVIPAVQTSVDTEEQAAAFLTSLGKNALFVSDSPGFVSNRLSHLLMNEAAMLVSEGVAEPGRIDSIFRDGYGHRMGPLETADLIGLDTVVNSLDVLFAEFKDTKFRCSPYLRRLVDAGYLGRKSGRGFYDYSSKTTTKVASA</sequence>
<dbReference type="Pfam" id="PF00725">
    <property type="entry name" value="3HCDH"/>
    <property type="match status" value="1"/>
</dbReference>
<comment type="similarity">
    <text evidence="2">Belongs to the 3-hydroxyacyl-CoA dehydrogenase family.</text>
</comment>
<comment type="pathway">
    <text evidence="1">Lipid metabolism; butanoate metabolism.</text>
</comment>
<dbReference type="EMBL" id="JAGIOL010000001">
    <property type="protein sequence ID" value="MBP2436791.1"/>
    <property type="molecule type" value="Genomic_DNA"/>
</dbReference>
<feature type="domain" description="3-hydroxyacyl-CoA dehydrogenase NAD binding" evidence="5">
    <location>
        <begin position="10"/>
        <end position="188"/>
    </location>
</feature>
<dbReference type="Pfam" id="PF02737">
    <property type="entry name" value="3HCDH_N"/>
    <property type="match status" value="1"/>
</dbReference>
<dbReference type="SUPFAM" id="SSF48179">
    <property type="entry name" value="6-phosphogluconate dehydrogenase C-terminal domain-like"/>
    <property type="match status" value="1"/>
</dbReference>
<dbReference type="Proteomes" id="UP001519362">
    <property type="component" value="Unassembled WGS sequence"/>
</dbReference>
<accession>A0ABS4ZHN7</accession>
<dbReference type="InterPro" id="IPR006176">
    <property type="entry name" value="3-OHacyl-CoA_DH_NAD-bd"/>
</dbReference>
<evidence type="ECO:0000256" key="2">
    <source>
        <dbReference type="ARBA" id="ARBA00009463"/>
    </source>
</evidence>
<dbReference type="InterPro" id="IPR022694">
    <property type="entry name" value="3-OHacyl-CoA_DH"/>
</dbReference>
<dbReference type="PIRSF" id="PIRSF000105">
    <property type="entry name" value="HCDH"/>
    <property type="match status" value="1"/>
</dbReference>
<comment type="caution">
    <text evidence="6">The sequence shown here is derived from an EMBL/GenBank/DDBJ whole genome shotgun (WGS) entry which is preliminary data.</text>
</comment>
<evidence type="ECO:0000256" key="3">
    <source>
        <dbReference type="ARBA" id="ARBA00023002"/>
    </source>
</evidence>
<feature type="domain" description="3-hydroxyacyl-CoA dehydrogenase C-terminal" evidence="4">
    <location>
        <begin position="191"/>
        <end position="287"/>
    </location>
</feature>
<evidence type="ECO:0000259" key="4">
    <source>
        <dbReference type="Pfam" id="PF00725"/>
    </source>
</evidence>
<evidence type="ECO:0000313" key="7">
    <source>
        <dbReference type="Proteomes" id="UP001519362"/>
    </source>
</evidence>
<dbReference type="EC" id="1.1.1.157" evidence="6"/>